<evidence type="ECO:0000256" key="3">
    <source>
        <dbReference type="ARBA" id="ARBA00012438"/>
    </source>
</evidence>
<comment type="catalytic activity">
    <reaction evidence="1">
        <text>ATP + protein L-histidine = ADP + protein N-phospho-L-histidine.</text>
        <dbReference type="EC" id="2.7.13.3"/>
    </reaction>
</comment>
<dbReference type="SMART" id="SM00388">
    <property type="entry name" value="HisKA"/>
    <property type="match status" value="1"/>
</dbReference>
<keyword evidence="13" id="KW-1185">Reference proteome</keyword>
<dbReference type="SUPFAM" id="SSF55874">
    <property type="entry name" value="ATPase domain of HSP90 chaperone/DNA topoisomerase II/histidine kinase"/>
    <property type="match status" value="1"/>
</dbReference>
<proteinExistence type="predicted"/>
<dbReference type="SUPFAM" id="SSF47384">
    <property type="entry name" value="Homodimeric domain of signal transducing histidine kinase"/>
    <property type="match status" value="1"/>
</dbReference>
<dbReference type="CDD" id="cd00082">
    <property type="entry name" value="HisKA"/>
    <property type="match status" value="1"/>
</dbReference>
<keyword evidence="8" id="KW-0067">ATP-binding</keyword>
<organism evidence="12 13">
    <name type="scientific">Paenibacillus hemerocallicola</name>
    <dbReference type="NCBI Taxonomy" id="1172614"/>
    <lineage>
        <taxon>Bacteria</taxon>
        <taxon>Bacillati</taxon>
        <taxon>Bacillota</taxon>
        <taxon>Bacilli</taxon>
        <taxon>Bacillales</taxon>
        <taxon>Paenibacillaceae</taxon>
        <taxon>Paenibacillus</taxon>
    </lineage>
</organism>
<dbReference type="Gene3D" id="3.30.565.10">
    <property type="entry name" value="Histidine kinase-like ATPase, C-terminal domain"/>
    <property type="match status" value="1"/>
</dbReference>
<dbReference type="PANTHER" id="PTHR45453">
    <property type="entry name" value="PHOSPHATE REGULON SENSOR PROTEIN PHOR"/>
    <property type="match status" value="1"/>
</dbReference>
<dbReference type="Proteomes" id="UP000307943">
    <property type="component" value="Unassembled WGS sequence"/>
</dbReference>
<dbReference type="InterPro" id="IPR003661">
    <property type="entry name" value="HisK_dim/P_dom"/>
</dbReference>
<dbReference type="CDD" id="cd00075">
    <property type="entry name" value="HATPase"/>
    <property type="match status" value="1"/>
</dbReference>
<dbReference type="Pfam" id="PF00512">
    <property type="entry name" value="HisKA"/>
    <property type="match status" value="1"/>
</dbReference>
<feature type="domain" description="Histidine kinase" evidence="11">
    <location>
        <begin position="88"/>
        <end position="284"/>
    </location>
</feature>
<dbReference type="PROSITE" id="PS50109">
    <property type="entry name" value="HIS_KIN"/>
    <property type="match status" value="1"/>
</dbReference>
<dbReference type="GO" id="GO:0005524">
    <property type="term" value="F:ATP binding"/>
    <property type="evidence" value="ECO:0007669"/>
    <property type="project" value="UniProtKB-KW"/>
</dbReference>
<dbReference type="GO" id="GO:0016036">
    <property type="term" value="P:cellular response to phosphate starvation"/>
    <property type="evidence" value="ECO:0007669"/>
    <property type="project" value="TreeGrafter"/>
</dbReference>
<comment type="caution">
    <text evidence="12">The sequence shown here is derived from an EMBL/GenBank/DDBJ whole genome shotgun (WGS) entry which is preliminary data.</text>
</comment>
<accession>A0A5C4SUY0</accession>
<dbReference type="RefSeq" id="WP_139607893.1">
    <property type="nucleotide sequence ID" value="NZ_VDCQ01000128.1"/>
</dbReference>
<evidence type="ECO:0000256" key="9">
    <source>
        <dbReference type="ARBA" id="ARBA00023012"/>
    </source>
</evidence>
<dbReference type="GO" id="GO:0005886">
    <property type="term" value="C:plasma membrane"/>
    <property type="evidence" value="ECO:0007669"/>
    <property type="project" value="TreeGrafter"/>
</dbReference>
<dbReference type="AlphaFoldDB" id="A0A5C4SUY0"/>
<evidence type="ECO:0000256" key="6">
    <source>
        <dbReference type="ARBA" id="ARBA00022741"/>
    </source>
</evidence>
<keyword evidence="10" id="KW-0175">Coiled coil</keyword>
<dbReference type="SMART" id="SM00387">
    <property type="entry name" value="HATPase_c"/>
    <property type="match status" value="1"/>
</dbReference>
<gene>
    <name evidence="12" type="ORF">FE784_40045</name>
</gene>
<name>A0A5C4SUY0_9BACL</name>
<dbReference type="PRINTS" id="PR00344">
    <property type="entry name" value="BCTRLSENSOR"/>
</dbReference>
<comment type="subcellular location">
    <subcellularLocation>
        <location evidence="2">Membrane</location>
    </subcellularLocation>
</comment>
<dbReference type="GO" id="GO:0004721">
    <property type="term" value="F:phosphoprotein phosphatase activity"/>
    <property type="evidence" value="ECO:0007669"/>
    <property type="project" value="TreeGrafter"/>
</dbReference>
<evidence type="ECO:0000256" key="8">
    <source>
        <dbReference type="ARBA" id="ARBA00022840"/>
    </source>
</evidence>
<dbReference type="EC" id="2.7.13.3" evidence="3"/>
<dbReference type="Pfam" id="PF02518">
    <property type="entry name" value="HATPase_c"/>
    <property type="match status" value="1"/>
</dbReference>
<dbReference type="InterPro" id="IPR036890">
    <property type="entry name" value="HATPase_C_sf"/>
</dbReference>
<evidence type="ECO:0000313" key="13">
    <source>
        <dbReference type="Proteomes" id="UP000307943"/>
    </source>
</evidence>
<dbReference type="EMBL" id="VDCQ01000128">
    <property type="protein sequence ID" value="TNJ54255.1"/>
    <property type="molecule type" value="Genomic_DNA"/>
</dbReference>
<dbReference type="InterPro" id="IPR003594">
    <property type="entry name" value="HATPase_dom"/>
</dbReference>
<dbReference type="Gene3D" id="1.10.287.130">
    <property type="match status" value="1"/>
</dbReference>
<evidence type="ECO:0000256" key="10">
    <source>
        <dbReference type="SAM" id="Coils"/>
    </source>
</evidence>
<evidence type="ECO:0000256" key="1">
    <source>
        <dbReference type="ARBA" id="ARBA00000085"/>
    </source>
</evidence>
<evidence type="ECO:0000256" key="2">
    <source>
        <dbReference type="ARBA" id="ARBA00004370"/>
    </source>
</evidence>
<evidence type="ECO:0000256" key="5">
    <source>
        <dbReference type="ARBA" id="ARBA00022679"/>
    </source>
</evidence>
<evidence type="ECO:0000313" key="12">
    <source>
        <dbReference type="EMBL" id="TNJ54255.1"/>
    </source>
</evidence>
<sequence>MLILAIAAVAAAALLLARLLLVKRELGRMTEQLRRYNDRATGKKIDLAMFDRQVEALAAQINRQSDLVVEAEARRRRTENELRQAVANISHDIRTPLTSIFGYIQLLESDRLAPEERAEYVAIVKNRTKRLQALLNDFFELSVIESSDYRLKTERLKMTGLLSDILVGFYDRFNERGLVPTIHLPEEEIAVFADESAVRRVVENLLVNTVKHAVGQVVIRFDRQRTSAVLTIVNDAKQLTAADVSLLFDRFYTADRTRSASGSGLGLSIAKSLMEKMGGSLEAELVGVRLTMRCTWKLQAVQPF</sequence>
<dbReference type="InterPro" id="IPR036097">
    <property type="entry name" value="HisK_dim/P_sf"/>
</dbReference>
<feature type="coiled-coil region" evidence="10">
    <location>
        <begin position="54"/>
        <end position="88"/>
    </location>
</feature>
<evidence type="ECO:0000256" key="7">
    <source>
        <dbReference type="ARBA" id="ARBA00022777"/>
    </source>
</evidence>
<keyword evidence="4" id="KW-0597">Phosphoprotein</keyword>
<reference evidence="12 13" key="1">
    <citation type="submission" date="2019-05" db="EMBL/GenBank/DDBJ databases">
        <title>We sequenced the genome of Paenibacillus hemerocallicola KCTC 33185 for further insight into its adaptation and study the phylogeny of Paenibacillus.</title>
        <authorList>
            <person name="Narsing Rao M.P."/>
        </authorList>
    </citation>
    <scope>NUCLEOTIDE SEQUENCE [LARGE SCALE GENOMIC DNA]</scope>
    <source>
        <strain evidence="12 13">KCTC 33185</strain>
    </source>
</reference>
<protein>
    <recommendedName>
        <fullName evidence="3">histidine kinase</fullName>
        <ecNumber evidence="3">2.7.13.3</ecNumber>
    </recommendedName>
</protein>
<evidence type="ECO:0000256" key="4">
    <source>
        <dbReference type="ARBA" id="ARBA00022553"/>
    </source>
</evidence>
<dbReference type="InterPro" id="IPR005467">
    <property type="entry name" value="His_kinase_dom"/>
</dbReference>
<dbReference type="PANTHER" id="PTHR45453:SF1">
    <property type="entry name" value="PHOSPHATE REGULON SENSOR PROTEIN PHOR"/>
    <property type="match status" value="1"/>
</dbReference>
<keyword evidence="7 12" id="KW-0418">Kinase</keyword>
<dbReference type="InterPro" id="IPR004358">
    <property type="entry name" value="Sig_transdc_His_kin-like_C"/>
</dbReference>
<evidence type="ECO:0000259" key="11">
    <source>
        <dbReference type="PROSITE" id="PS50109"/>
    </source>
</evidence>
<dbReference type="InterPro" id="IPR050351">
    <property type="entry name" value="BphY/WalK/GraS-like"/>
</dbReference>
<keyword evidence="5" id="KW-0808">Transferase</keyword>
<keyword evidence="6" id="KW-0547">Nucleotide-binding</keyword>
<keyword evidence="9" id="KW-0902">Two-component regulatory system</keyword>
<dbReference type="OrthoDB" id="9792991at2"/>
<dbReference type="GO" id="GO:0000155">
    <property type="term" value="F:phosphorelay sensor kinase activity"/>
    <property type="evidence" value="ECO:0007669"/>
    <property type="project" value="InterPro"/>
</dbReference>